<dbReference type="Gene3D" id="3.30.160.60">
    <property type="entry name" value="Classic Zinc Finger"/>
    <property type="match status" value="2"/>
</dbReference>
<keyword evidence="4" id="KW-0862">Zinc</keyword>
<dbReference type="FunFam" id="3.30.160.60:FF:000624">
    <property type="entry name" value="zinc finger protein 697"/>
    <property type="match status" value="1"/>
</dbReference>
<evidence type="ECO:0000256" key="4">
    <source>
        <dbReference type="ARBA" id="ARBA00022833"/>
    </source>
</evidence>
<dbReference type="PROSITE" id="PS00028">
    <property type="entry name" value="ZINC_FINGER_C2H2_1"/>
    <property type="match status" value="1"/>
</dbReference>
<dbReference type="SMART" id="SM00355">
    <property type="entry name" value="ZnF_C2H2"/>
    <property type="match status" value="3"/>
</dbReference>
<evidence type="ECO:0000256" key="3">
    <source>
        <dbReference type="ARBA" id="ARBA00022771"/>
    </source>
</evidence>
<accession>A0A0B6Z2L7</accession>
<sequence length="120" mass="14430">MVIHSEDKPFKCSRCHYTCKLKNLLDSHTRIMHTSLKPYSCMQCTYTTKTASNLKKHMWIHEQYRPFECRFCAYTAREKNKLRRHETLKHKDMMVEKPEVKPALNTDILETYNIIFTSQK</sequence>
<dbReference type="PANTHER" id="PTHR24379:SF121">
    <property type="entry name" value="C2H2-TYPE DOMAIN-CONTAINING PROTEIN"/>
    <property type="match status" value="1"/>
</dbReference>
<dbReference type="InterPro" id="IPR036236">
    <property type="entry name" value="Znf_C2H2_sf"/>
</dbReference>
<dbReference type="InterPro" id="IPR013087">
    <property type="entry name" value="Znf_C2H2_type"/>
</dbReference>
<name>A0A0B6Z2L7_9EUPU</name>
<reference evidence="7" key="1">
    <citation type="submission" date="2014-12" db="EMBL/GenBank/DDBJ databases">
        <title>Insight into the proteome of Arion vulgaris.</title>
        <authorList>
            <person name="Aradska J."/>
            <person name="Bulat T."/>
            <person name="Smidak R."/>
            <person name="Sarate P."/>
            <person name="Gangsoo J."/>
            <person name="Sialana F."/>
            <person name="Bilban M."/>
            <person name="Lubec G."/>
        </authorList>
    </citation>
    <scope>NUCLEOTIDE SEQUENCE</scope>
    <source>
        <tissue evidence="7">Skin</tissue>
    </source>
</reference>
<keyword evidence="3 5" id="KW-0863">Zinc-finger</keyword>
<dbReference type="GO" id="GO:0008270">
    <property type="term" value="F:zinc ion binding"/>
    <property type="evidence" value="ECO:0007669"/>
    <property type="project" value="UniProtKB-KW"/>
</dbReference>
<dbReference type="EMBL" id="HACG01015316">
    <property type="protein sequence ID" value="CEK62181.1"/>
    <property type="molecule type" value="Transcribed_RNA"/>
</dbReference>
<dbReference type="PANTHER" id="PTHR24379">
    <property type="entry name" value="KRAB AND ZINC FINGER DOMAIN-CONTAINING"/>
    <property type="match status" value="1"/>
</dbReference>
<keyword evidence="2" id="KW-0677">Repeat</keyword>
<organism evidence="7">
    <name type="scientific">Arion vulgaris</name>
    <dbReference type="NCBI Taxonomy" id="1028688"/>
    <lineage>
        <taxon>Eukaryota</taxon>
        <taxon>Metazoa</taxon>
        <taxon>Spiralia</taxon>
        <taxon>Lophotrochozoa</taxon>
        <taxon>Mollusca</taxon>
        <taxon>Gastropoda</taxon>
        <taxon>Heterobranchia</taxon>
        <taxon>Euthyneura</taxon>
        <taxon>Panpulmonata</taxon>
        <taxon>Eupulmonata</taxon>
        <taxon>Stylommatophora</taxon>
        <taxon>Helicina</taxon>
        <taxon>Arionoidea</taxon>
        <taxon>Arionidae</taxon>
        <taxon>Arion</taxon>
    </lineage>
</organism>
<evidence type="ECO:0000313" key="7">
    <source>
        <dbReference type="EMBL" id="CEK62181.1"/>
    </source>
</evidence>
<feature type="domain" description="C2H2-type" evidence="6">
    <location>
        <begin position="10"/>
        <end position="38"/>
    </location>
</feature>
<dbReference type="PROSITE" id="PS50157">
    <property type="entry name" value="ZINC_FINGER_C2H2_2"/>
    <property type="match status" value="2"/>
</dbReference>
<feature type="domain" description="C2H2-type" evidence="6">
    <location>
        <begin position="39"/>
        <end position="66"/>
    </location>
</feature>
<evidence type="ECO:0000256" key="2">
    <source>
        <dbReference type="ARBA" id="ARBA00022737"/>
    </source>
</evidence>
<dbReference type="SUPFAM" id="SSF57667">
    <property type="entry name" value="beta-beta-alpha zinc fingers"/>
    <property type="match status" value="2"/>
</dbReference>
<keyword evidence="1" id="KW-0479">Metal-binding</keyword>
<evidence type="ECO:0000256" key="5">
    <source>
        <dbReference type="PROSITE-ProRule" id="PRU00042"/>
    </source>
</evidence>
<proteinExistence type="predicted"/>
<protein>
    <recommendedName>
        <fullName evidence="6">C2H2-type domain-containing protein</fullName>
    </recommendedName>
</protein>
<evidence type="ECO:0000256" key="1">
    <source>
        <dbReference type="ARBA" id="ARBA00022723"/>
    </source>
</evidence>
<gene>
    <name evidence="7" type="primary">ORF44448</name>
</gene>
<dbReference type="AlphaFoldDB" id="A0A0B6Z2L7"/>
<evidence type="ECO:0000259" key="6">
    <source>
        <dbReference type="PROSITE" id="PS50157"/>
    </source>
</evidence>